<name>A0ABV5S7D6_9ACTN</name>
<dbReference type="InterPro" id="IPR047789">
    <property type="entry name" value="CU044_5270-like"/>
</dbReference>
<dbReference type="Proteomes" id="UP001589532">
    <property type="component" value="Unassembled WGS sequence"/>
</dbReference>
<keyword evidence="1" id="KW-1133">Transmembrane helix</keyword>
<gene>
    <name evidence="2" type="ORF">ACFFSA_27710</name>
</gene>
<proteinExistence type="predicted"/>
<accession>A0ABV5S7D6</accession>
<evidence type="ECO:0000256" key="1">
    <source>
        <dbReference type="SAM" id="Phobius"/>
    </source>
</evidence>
<dbReference type="RefSeq" id="WP_344997953.1">
    <property type="nucleotide sequence ID" value="NZ_BAAAXV010000009.1"/>
</dbReference>
<evidence type="ECO:0000313" key="3">
    <source>
        <dbReference type="Proteomes" id="UP001589532"/>
    </source>
</evidence>
<dbReference type="EMBL" id="JBHMBW010000026">
    <property type="protein sequence ID" value="MFB9626889.1"/>
    <property type="molecule type" value="Genomic_DNA"/>
</dbReference>
<keyword evidence="1" id="KW-0812">Transmembrane</keyword>
<keyword evidence="3" id="KW-1185">Reference proteome</keyword>
<keyword evidence="1" id="KW-0472">Membrane</keyword>
<sequence>MDNLKTMWAEVPAGTERDLAGARHRLLNGMRQPRRSRARLRFAVAGGLAAALTVGFAAVQVTSDVRPASAQELLARAAESAGSEPDLHPRPGQIVHTVGRDLYSSGARSGDSSGIEAEAREDWAPVDGSREFMMRQGEQVTLMKLCSDSFNRTVGMTYVDLANWPTDVAALKERVRQVVAKHPAEPQLRETFTLQDLINMSAVRPSLRASLFKLVSEMKGVSMRPSVTDALGRSGIGVQTPDHMVLIFEPETYRYLGYNSLDEQGQLVGGGAVERVELLDRLPKEKVTFTEPKCMPA</sequence>
<protein>
    <submittedName>
        <fullName evidence="2">CU044_5270 family protein</fullName>
    </submittedName>
</protein>
<reference evidence="2 3" key="1">
    <citation type="submission" date="2024-09" db="EMBL/GenBank/DDBJ databases">
        <authorList>
            <person name="Sun Q."/>
            <person name="Mori K."/>
        </authorList>
    </citation>
    <scope>NUCLEOTIDE SEQUENCE [LARGE SCALE GENOMIC DNA]</scope>
    <source>
        <strain evidence="2 3">JCM 3143</strain>
    </source>
</reference>
<feature type="transmembrane region" description="Helical" evidence="1">
    <location>
        <begin position="40"/>
        <end position="59"/>
    </location>
</feature>
<comment type="caution">
    <text evidence="2">The sequence shown here is derived from an EMBL/GenBank/DDBJ whole genome shotgun (WGS) entry which is preliminary data.</text>
</comment>
<organism evidence="2 3">
    <name type="scientific">Nonomuraea helvata</name>
    <dbReference type="NCBI Taxonomy" id="37484"/>
    <lineage>
        <taxon>Bacteria</taxon>
        <taxon>Bacillati</taxon>
        <taxon>Actinomycetota</taxon>
        <taxon>Actinomycetes</taxon>
        <taxon>Streptosporangiales</taxon>
        <taxon>Streptosporangiaceae</taxon>
        <taxon>Nonomuraea</taxon>
    </lineage>
</organism>
<evidence type="ECO:0000313" key="2">
    <source>
        <dbReference type="EMBL" id="MFB9626889.1"/>
    </source>
</evidence>
<dbReference type="NCBIfam" id="NF038083">
    <property type="entry name" value="CU044_5270_fam"/>
    <property type="match status" value="1"/>
</dbReference>